<organism evidence="6 7">
    <name type="scientific">Mesopusillimonas faecipullorum</name>
    <dbReference type="NCBI Taxonomy" id="2755040"/>
    <lineage>
        <taxon>Bacteria</taxon>
        <taxon>Pseudomonadati</taxon>
        <taxon>Pseudomonadota</taxon>
        <taxon>Betaproteobacteria</taxon>
        <taxon>Burkholderiales</taxon>
        <taxon>Alcaligenaceae</taxon>
        <taxon>Mesopusillimonas</taxon>
    </lineage>
</organism>
<gene>
    <name evidence="6" type="ORF">H0484_00770</name>
</gene>
<dbReference type="Gene3D" id="3.40.190.10">
    <property type="entry name" value="Periplasmic binding protein-like II"/>
    <property type="match status" value="2"/>
</dbReference>
<dbReference type="Pfam" id="PF03466">
    <property type="entry name" value="LysR_substrate"/>
    <property type="match status" value="1"/>
</dbReference>
<evidence type="ECO:0000259" key="5">
    <source>
        <dbReference type="PROSITE" id="PS50931"/>
    </source>
</evidence>
<dbReference type="InterPro" id="IPR036390">
    <property type="entry name" value="WH_DNA-bd_sf"/>
</dbReference>
<dbReference type="CDD" id="cd05466">
    <property type="entry name" value="PBP2_LTTR_substrate"/>
    <property type="match status" value="1"/>
</dbReference>
<feature type="domain" description="HTH lysR-type" evidence="5">
    <location>
        <begin position="8"/>
        <end position="65"/>
    </location>
</feature>
<keyword evidence="7" id="KW-1185">Reference proteome</keyword>
<keyword evidence="3" id="KW-0238">DNA-binding</keyword>
<dbReference type="PANTHER" id="PTHR30126">
    <property type="entry name" value="HTH-TYPE TRANSCRIPTIONAL REGULATOR"/>
    <property type="match status" value="1"/>
</dbReference>
<dbReference type="InterPro" id="IPR005119">
    <property type="entry name" value="LysR_subst-bd"/>
</dbReference>
<dbReference type="Gene3D" id="1.10.10.10">
    <property type="entry name" value="Winged helix-like DNA-binding domain superfamily/Winged helix DNA-binding domain"/>
    <property type="match status" value="1"/>
</dbReference>
<proteinExistence type="inferred from homology"/>
<protein>
    <submittedName>
        <fullName evidence="6">LysR family transcriptional regulator</fullName>
    </submittedName>
</protein>
<dbReference type="PANTHER" id="PTHR30126:SF40">
    <property type="entry name" value="HTH-TYPE TRANSCRIPTIONAL REGULATOR GLTR"/>
    <property type="match status" value="1"/>
</dbReference>
<reference evidence="6 7" key="1">
    <citation type="submission" date="2020-07" db="EMBL/GenBank/DDBJ databases">
        <title>Pusillimonas sp. nov., isolated from poultry manure in Taiwan.</title>
        <authorList>
            <person name="Lin S.-Y."/>
            <person name="Tang Y.-S."/>
            <person name="Young C.-C."/>
        </authorList>
    </citation>
    <scope>NUCLEOTIDE SEQUENCE [LARGE SCALE GENOMIC DNA]</scope>
    <source>
        <strain evidence="6 7">CC-YST705</strain>
    </source>
</reference>
<accession>A0ABS8C8E4</accession>
<dbReference type="Proteomes" id="UP000776983">
    <property type="component" value="Unassembled WGS sequence"/>
</dbReference>
<name>A0ABS8C8E4_9BURK</name>
<dbReference type="PRINTS" id="PR00039">
    <property type="entry name" value="HTHLYSR"/>
</dbReference>
<evidence type="ECO:0000313" key="7">
    <source>
        <dbReference type="Proteomes" id="UP000776983"/>
    </source>
</evidence>
<dbReference type="InterPro" id="IPR000847">
    <property type="entry name" value="LysR_HTH_N"/>
</dbReference>
<dbReference type="SUPFAM" id="SSF53850">
    <property type="entry name" value="Periplasmic binding protein-like II"/>
    <property type="match status" value="1"/>
</dbReference>
<sequence>MRRLDSQLSLRKIEVFCKVAELQSVSQAAQQLFISQPVVTAHLRNLEEKLGTPLLCREGRGIALTLAGQRVFRWARETIVRTRELERDLAGMGNVEVGSAVVASSMSIGSYLLPPVVCDFQLQYPEGLVEVIISNPKAALDVVRSGEADFAVLLVSPDQDTSGLAAYPLWDEPLLLMSAPDSRWVGDTVDRHQMSRLPFISTSNSTVMYQLEEGQLRANGVTSRRTVLYLGHPEAQKEAVRRDVGVCFFTRSAVQENLQRGDMRWVKALDCHLSLPVYMVYREDKDFSQFQLSLRTFLESARPAGLSRFRHTGGQA</sequence>
<keyword evidence="2" id="KW-0805">Transcription regulation</keyword>
<evidence type="ECO:0000256" key="3">
    <source>
        <dbReference type="ARBA" id="ARBA00023125"/>
    </source>
</evidence>
<dbReference type="Pfam" id="PF00126">
    <property type="entry name" value="HTH_1"/>
    <property type="match status" value="1"/>
</dbReference>
<dbReference type="SUPFAM" id="SSF46785">
    <property type="entry name" value="Winged helix' DNA-binding domain"/>
    <property type="match status" value="1"/>
</dbReference>
<evidence type="ECO:0000313" key="6">
    <source>
        <dbReference type="EMBL" id="MCB5362294.1"/>
    </source>
</evidence>
<dbReference type="InterPro" id="IPR036388">
    <property type="entry name" value="WH-like_DNA-bd_sf"/>
</dbReference>
<keyword evidence="4" id="KW-0804">Transcription</keyword>
<dbReference type="PROSITE" id="PS50931">
    <property type="entry name" value="HTH_LYSR"/>
    <property type="match status" value="1"/>
</dbReference>
<comment type="caution">
    <text evidence="6">The sequence shown here is derived from an EMBL/GenBank/DDBJ whole genome shotgun (WGS) entry which is preliminary data.</text>
</comment>
<comment type="similarity">
    <text evidence="1">Belongs to the LysR transcriptional regulatory family.</text>
</comment>
<dbReference type="EMBL" id="JACDXW010000001">
    <property type="protein sequence ID" value="MCB5362294.1"/>
    <property type="molecule type" value="Genomic_DNA"/>
</dbReference>
<evidence type="ECO:0000256" key="1">
    <source>
        <dbReference type="ARBA" id="ARBA00009437"/>
    </source>
</evidence>
<evidence type="ECO:0000256" key="4">
    <source>
        <dbReference type="ARBA" id="ARBA00023163"/>
    </source>
</evidence>
<evidence type="ECO:0000256" key="2">
    <source>
        <dbReference type="ARBA" id="ARBA00023015"/>
    </source>
</evidence>